<organism evidence="2">
    <name type="scientific">marine sediment metagenome</name>
    <dbReference type="NCBI Taxonomy" id="412755"/>
    <lineage>
        <taxon>unclassified sequences</taxon>
        <taxon>metagenomes</taxon>
        <taxon>ecological metagenomes</taxon>
    </lineage>
</organism>
<feature type="transmembrane region" description="Helical" evidence="1">
    <location>
        <begin position="71"/>
        <end position="92"/>
    </location>
</feature>
<evidence type="ECO:0000313" key="2">
    <source>
        <dbReference type="EMBL" id="GAG12284.1"/>
    </source>
</evidence>
<feature type="transmembrane region" description="Helical" evidence="1">
    <location>
        <begin position="12"/>
        <end position="33"/>
    </location>
</feature>
<reference evidence="2" key="1">
    <citation type="journal article" date="2014" name="Front. Microbiol.">
        <title>High frequency of phylogenetically diverse reductive dehalogenase-homologous genes in deep subseafloor sedimentary metagenomes.</title>
        <authorList>
            <person name="Kawai M."/>
            <person name="Futagami T."/>
            <person name="Toyoda A."/>
            <person name="Takaki Y."/>
            <person name="Nishi S."/>
            <person name="Hori S."/>
            <person name="Arai W."/>
            <person name="Tsubouchi T."/>
            <person name="Morono Y."/>
            <person name="Uchiyama I."/>
            <person name="Ito T."/>
            <person name="Fujiyama A."/>
            <person name="Inagaki F."/>
            <person name="Takami H."/>
        </authorList>
    </citation>
    <scope>NUCLEOTIDE SEQUENCE</scope>
    <source>
        <strain evidence="2">Expedition CK06-06</strain>
    </source>
</reference>
<dbReference type="AlphaFoldDB" id="X0V2F1"/>
<comment type="caution">
    <text evidence="2">The sequence shown here is derived from an EMBL/GenBank/DDBJ whole genome shotgun (WGS) entry which is preliminary data.</text>
</comment>
<name>X0V2F1_9ZZZZ</name>
<evidence type="ECO:0000256" key="1">
    <source>
        <dbReference type="SAM" id="Phobius"/>
    </source>
</evidence>
<feature type="non-terminal residue" evidence="2">
    <location>
        <position position="93"/>
    </location>
</feature>
<dbReference type="EMBL" id="BARS01026155">
    <property type="protein sequence ID" value="GAG12284.1"/>
    <property type="molecule type" value="Genomic_DNA"/>
</dbReference>
<keyword evidence="1" id="KW-0812">Transmembrane</keyword>
<sequence>MAGKIIESSRKIEKNTVVVLAILFVLFFLPSLINAQNELLALGSVLSLALMIYAIFLGVNYIILRGEFFNLLIRILVISAVLSSIYALTIYFA</sequence>
<protein>
    <submittedName>
        <fullName evidence="2">Uncharacterized protein</fullName>
    </submittedName>
</protein>
<keyword evidence="1" id="KW-0472">Membrane</keyword>
<feature type="transmembrane region" description="Helical" evidence="1">
    <location>
        <begin position="39"/>
        <end position="64"/>
    </location>
</feature>
<keyword evidence="1" id="KW-1133">Transmembrane helix</keyword>
<proteinExistence type="predicted"/>
<gene>
    <name evidence="2" type="ORF">S01H1_41250</name>
</gene>
<accession>X0V2F1</accession>